<evidence type="ECO:0000259" key="5">
    <source>
        <dbReference type="Pfam" id="PF05426"/>
    </source>
</evidence>
<dbReference type="InterPro" id="IPR008397">
    <property type="entry name" value="Alginate_lyase_dom"/>
</dbReference>
<keyword evidence="3" id="KW-0574">Periplasm</keyword>
<organism evidence="7">
    <name type="scientific">marine sediment metagenome</name>
    <dbReference type="NCBI Taxonomy" id="412755"/>
    <lineage>
        <taxon>unclassified sequences</taxon>
        <taxon>metagenomes</taxon>
        <taxon>ecological metagenomes</taxon>
    </lineage>
</organism>
<keyword evidence="4" id="KW-0456">Lyase</keyword>
<sequence length="754" mass="82735">MIHRTPWTILLSVVLLAAIGCGDSLVQDKQQSQRGDDAYLWAFDRIEPPETFPPHPRLFLNQTEIDALKAGIAADRAFRELVDAHLAELRPLAKSPALPTREIGDNLDIAKQAASFAVAYVLTDEAIFAEAAAAILKRYVEVFPSYKPTHIKGLATSAALEECVWAVDAAAAYDLIYNSGFLTEADKQAIEQTVFRASAEVLRRCNHAVRSNWRIRAVAGVAAMGFAIGDRELIDEALNGIRDDDGRLLRDGFVQHMAWSLLADGIYYERSQSYSEECGDAFAHVLEAARHSGIDLWNRPFEGSPHNAGADPGRHFGPSRPKTVRHAYDAVLYRSFGNGTLAKMANSYWDHLKRRDGWSAAWRAYGDDRYAWPLVCDPDGWLHDLRDLLFIPPKLPTGSIDFATDTQLGVTGRHENACTLLPNGGYAILRQDASRDAVSAAITFGDFPNGHSQADQLSIVVYAGGRHVLPDTKYFRYIDQHLTWSKQTITHNTVTVDELSQYPQGDSDDMWISPTKEKPLRGRAVFFHAGDDLKAVRAECNEAYDGVGYDRTIALVDSVVVDFFRCRSDAQHQYDYALHVDGTLADCSAPLGEPQPGPLAESYGYRHIVDLRRAAVDDQRIDLTHNTDDGAETLLHTTVLPAGKVELITGNGIEGLENERAEVVIIRKRARNADFVSVIAPAAGADGPLAVGPVDNLPDGVLGVEITKPDGSKTIILSAETSRTFSYKGRKITGQLALLRIAADGAVELIDAVP</sequence>
<comment type="caution">
    <text evidence="7">The sequence shown here is derived from an EMBL/GenBank/DDBJ whole genome shotgun (WGS) entry which is preliminary data.</text>
</comment>
<evidence type="ECO:0000256" key="4">
    <source>
        <dbReference type="ARBA" id="ARBA00023239"/>
    </source>
</evidence>
<evidence type="ECO:0000256" key="3">
    <source>
        <dbReference type="ARBA" id="ARBA00022764"/>
    </source>
</evidence>
<gene>
    <name evidence="7" type="ORF">LCGC14_0019300</name>
</gene>
<evidence type="ECO:0000259" key="6">
    <source>
        <dbReference type="Pfam" id="PF07940"/>
    </source>
</evidence>
<evidence type="ECO:0000256" key="1">
    <source>
        <dbReference type="ARBA" id="ARBA00004418"/>
    </source>
</evidence>
<name>A0A0F9Z2U2_9ZZZZ</name>
<accession>A0A0F9Z2U2</accession>
<proteinExistence type="predicted"/>
<feature type="domain" description="Alginate lyase" evidence="5">
    <location>
        <begin position="108"/>
        <end position="299"/>
    </location>
</feature>
<dbReference type="PANTHER" id="PTHR39210:SF1">
    <property type="entry name" value="HEPARIN-SULFATE LYASE"/>
    <property type="match status" value="1"/>
</dbReference>
<dbReference type="Gene3D" id="2.70.98.70">
    <property type="match status" value="1"/>
</dbReference>
<evidence type="ECO:0000313" key="7">
    <source>
        <dbReference type="EMBL" id="KKO11449.1"/>
    </source>
</evidence>
<evidence type="ECO:0000256" key="2">
    <source>
        <dbReference type="ARBA" id="ARBA00022729"/>
    </source>
</evidence>
<comment type="subcellular location">
    <subcellularLocation>
        <location evidence="1">Periplasm</location>
    </subcellularLocation>
</comment>
<dbReference type="PANTHER" id="PTHR39210">
    <property type="entry name" value="HEPARIN-SULFATE LYASE"/>
    <property type="match status" value="1"/>
</dbReference>
<dbReference type="Pfam" id="PF05426">
    <property type="entry name" value="Alginate_lyase"/>
    <property type="match status" value="1"/>
</dbReference>
<dbReference type="Gene3D" id="1.50.10.100">
    <property type="entry name" value="Chondroitin AC/alginate lyase"/>
    <property type="match status" value="1"/>
</dbReference>
<dbReference type="PROSITE" id="PS51257">
    <property type="entry name" value="PROKAR_LIPOPROTEIN"/>
    <property type="match status" value="1"/>
</dbReference>
<feature type="domain" description="Heparinase II/III-like C-terminal" evidence="6">
    <location>
        <begin position="420"/>
        <end position="571"/>
    </location>
</feature>
<dbReference type="EMBL" id="LAZR01000003">
    <property type="protein sequence ID" value="KKO11449.1"/>
    <property type="molecule type" value="Genomic_DNA"/>
</dbReference>
<dbReference type="InterPro" id="IPR012480">
    <property type="entry name" value="Hepar_II_III_C"/>
</dbReference>
<protein>
    <submittedName>
        <fullName evidence="7">Uncharacterized protein</fullName>
    </submittedName>
</protein>
<dbReference type="SUPFAM" id="SSF48230">
    <property type="entry name" value="Chondroitin AC/alginate lyase"/>
    <property type="match status" value="1"/>
</dbReference>
<dbReference type="InterPro" id="IPR008929">
    <property type="entry name" value="Chondroitin_lyas"/>
</dbReference>
<dbReference type="GO" id="GO:0042597">
    <property type="term" value="C:periplasmic space"/>
    <property type="evidence" value="ECO:0007669"/>
    <property type="project" value="UniProtKB-SubCell"/>
</dbReference>
<reference evidence="7" key="1">
    <citation type="journal article" date="2015" name="Nature">
        <title>Complex archaea that bridge the gap between prokaryotes and eukaryotes.</title>
        <authorList>
            <person name="Spang A."/>
            <person name="Saw J.H."/>
            <person name="Jorgensen S.L."/>
            <person name="Zaremba-Niedzwiedzka K."/>
            <person name="Martijn J."/>
            <person name="Lind A.E."/>
            <person name="van Eijk R."/>
            <person name="Schleper C."/>
            <person name="Guy L."/>
            <person name="Ettema T.J."/>
        </authorList>
    </citation>
    <scope>NUCLEOTIDE SEQUENCE</scope>
</reference>
<dbReference type="GO" id="GO:0016829">
    <property type="term" value="F:lyase activity"/>
    <property type="evidence" value="ECO:0007669"/>
    <property type="project" value="UniProtKB-KW"/>
</dbReference>
<keyword evidence="2" id="KW-0732">Signal</keyword>
<dbReference type="Pfam" id="PF07940">
    <property type="entry name" value="Hepar_II_III_C"/>
    <property type="match status" value="1"/>
</dbReference>
<dbReference type="AlphaFoldDB" id="A0A0F9Z2U2"/>